<keyword evidence="5 10" id="KW-0347">Helicase</keyword>
<dbReference type="InterPro" id="IPR041500">
    <property type="entry name" value="RecC_C"/>
</dbReference>
<dbReference type="SUPFAM" id="SSF52980">
    <property type="entry name" value="Restriction endonuclease-like"/>
    <property type="match status" value="1"/>
</dbReference>
<comment type="subunit">
    <text evidence="10">Heterotrimer of RecB, RecC and RecD. All subunits contribute to DNA-binding.</text>
</comment>
<evidence type="ECO:0000256" key="3">
    <source>
        <dbReference type="ARBA" id="ARBA00022763"/>
    </source>
</evidence>
<evidence type="ECO:0000256" key="10">
    <source>
        <dbReference type="HAMAP-Rule" id="MF_01486"/>
    </source>
</evidence>
<keyword evidence="9 10" id="KW-0234">DNA repair</keyword>
<evidence type="ECO:0000256" key="9">
    <source>
        <dbReference type="ARBA" id="ARBA00023204"/>
    </source>
</evidence>
<evidence type="ECO:0000313" key="13">
    <source>
        <dbReference type="Proteomes" id="UP001162800"/>
    </source>
</evidence>
<dbReference type="SUPFAM" id="SSF52540">
    <property type="entry name" value="P-loop containing nucleoside triphosphate hydrolases"/>
    <property type="match status" value="2"/>
</dbReference>
<accession>A0ABY6GD10</accession>
<protein>
    <recommendedName>
        <fullName evidence="10">RecBCD enzyme subunit RecC</fullName>
    </recommendedName>
    <alternativeName>
        <fullName evidence="10">Exonuclease V subunit RecC</fullName>
        <shortName evidence="10">ExoV subunit RecC</shortName>
    </alternativeName>
    <alternativeName>
        <fullName evidence="10">Helicase/nuclease RecBCD subunit RecC</fullName>
    </alternativeName>
</protein>
<comment type="function">
    <text evidence="10">A helicase/nuclease that prepares dsDNA breaks (DSB) for recombinational DNA repair. Binds to DSBs and unwinds DNA via a highly rapid and processive ATP-dependent bidirectional helicase activity. Unwinds dsDNA until it encounters a Chi (crossover hotspot instigator) sequence from the 3' direction. Cuts ssDNA a few nucleotides 3' to the Chi site. The properties and activities of the enzyme are changed at Chi. The Chi-altered holoenzyme produces a long 3'-ssDNA overhang and facilitates RecA-binding to the ssDNA for homologous DNA recombination and repair. Holoenzyme degrades any linearized DNA that is unable to undergo homologous recombination. In the holoenzyme this subunit recognizes the wild-type Chi sequence, and when added to isolated RecB increases its ATP-dependent helicase processivity.</text>
</comment>
<evidence type="ECO:0000259" key="11">
    <source>
        <dbReference type="Pfam" id="PF17946"/>
    </source>
</evidence>
<keyword evidence="7 10" id="KW-0067">ATP-binding</keyword>
<dbReference type="Gene3D" id="3.40.50.10930">
    <property type="match status" value="1"/>
</dbReference>
<evidence type="ECO:0000256" key="2">
    <source>
        <dbReference type="ARBA" id="ARBA00022741"/>
    </source>
</evidence>
<evidence type="ECO:0000256" key="8">
    <source>
        <dbReference type="ARBA" id="ARBA00023125"/>
    </source>
</evidence>
<evidence type="ECO:0000256" key="4">
    <source>
        <dbReference type="ARBA" id="ARBA00022801"/>
    </source>
</evidence>
<evidence type="ECO:0000256" key="1">
    <source>
        <dbReference type="ARBA" id="ARBA00022722"/>
    </source>
</evidence>
<dbReference type="HAMAP" id="MF_01486">
    <property type="entry name" value="RecC"/>
    <property type="match status" value="1"/>
</dbReference>
<dbReference type="Gene3D" id="1.10.10.160">
    <property type="match status" value="1"/>
</dbReference>
<keyword evidence="13" id="KW-1185">Reference proteome</keyword>
<dbReference type="PANTHER" id="PTHR30591">
    <property type="entry name" value="RECBCD ENZYME SUBUNIT RECC"/>
    <property type="match status" value="1"/>
</dbReference>
<sequence>MALHSKDKTLASTLQPGLIALHGNRTETLAETVFSWLRAHPLGALEQEVVLVQSNGMAEWFKMGMAEALGVCAAARVELPARFLWRTYRQVLGAAAVPRQSPLDKTALTWRLMRQLPECAAQDGYESIAGFLSPGDPERLLQLAERLADLFDQYQIYRSDWLDDWAAERDVLRTPGKPDIPVPEEQIWQPKLWRCILAGLSEAERASTRPELHRQVIAALEGDTPPARPIARRVVLFGMSHLPLSMLQTLAAMARHSQILLAVPNPCRFHWADAIDGRELLRMQRRRQPLKNGRDLAALPLEMMHAHAHPLLSSWGRQARDYVRQLDAFETVLPAGAVAELPRVDIFDEEVDPEAPLLAQVQQAIRDMVPLGEHPRSAVPRSDRSIVFHCAHSIVRELEVLHDQLLELLAEPAPPGGRALQPRDVVVMVPAIEGVAASIRAVFGQYGRHDPRHIPFDIADLSASDNNPLVAALQWLLRLPRQRCRLSELRDLLDVPAVSARFGLDPENLPQLSAWMAGAGIRWGLNAKQRGALGLEACGEQNSAWFGLHRMLLGFASGSGPHTGGAHAGGPLHEGSGLAQIEPYAEVGGLDAELAGQLATLLERLLDWWSLAGEACDPAGWARRFRQLLADFFAAETDGDRALLAALDNALSCWLEACELGGFDDDVELPVAQQAWLDIVQQPSVDSRFRAGGVTFCTLMPMRAIPFEAVCLLGMNDGDYPRRAMRSDFDLMALPGQLRAGDRARRDDDRQLMLEALLSARRMLYISWAGRSVRDNSEQPPSVLVSQLRDYLAAGWTGEGGEEGSLLAQRSFQHPLQPFSRRYFAPDSPLRTYAREWRAAHLLQADAAAAAVPPLAPFVPDIQVPLTLAQLHSFVRHPAQAFFRSRLNVRFDKELELSFDEEAFGLQGLAGYRLVEQLQQQMVAEIEAAPAQHAPAPQALEQRVAAHLARIQRAGALPLAGLGARKSAELQEAVLPSLQSWLAHRQRFDRPLQRQRLHLAQDGLVLDDWLEDLRVPDGDGEAVPAWLALQARALLGPRGEVRPSAVLLPYLRSLVAAACGVAVQGIVAGRDATLVLQPMPQGEALAQLQTLLQVWQAGQDSPLPLPLKTALAAAAAGEDLTRVETVYEGDGFAQAGEADDACWARIYPDFDALLEDGRFAPLAEAVHAPLLAWLAEQVQVLEPGEVAAVIYSSPMEPA</sequence>
<organism evidence="12 13">
    <name type="scientific">Comamonas endophytica</name>
    <dbReference type="NCBI Taxonomy" id="2949090"/>
    <lineage>
        <taxon>Bacteria</taxon>
        <taxon>Pseudomonadati</taxon>
        <taxon>Pseudomonadota</taxon>
        <taxon>Betaproteobacteria</taxon>
        <taxon>Burkholderiales</taxon>
        <taxon>Comamonadaceae</taxon>
        <taxon>Comamonas</taxon>
    </lineage>
</organism>
<evidence type="ECO:0000256" key="7">
    <source>
        <dbReference type="ARBA" id="ARBA00022840"/>
    </source>
</evidence>
<dbReference type="InterPro" id="IPR027417">
    <property type="entry name" value="P-loop_NTPase"/>
</dbReference>
<dbReference type="Pfam" id="PF17946">
    <property type="entry name" value="RecC_C"/>
    <property type="match status" value="1"/>
</dbReference>
<evidence type="ECO:0000313" key="12">
    <source>
        <dbReference type="EMBL" id="UYG52963.1"/>
    </source>
</evidence>
<gene>
    <name evidence="10 12" type="primary">recC</name>
    <name evidence="12" type="ORF">M9799_06990</name>
</gene>
<evidence type="ECO:0000256" key="5">
    <source>
        <dbReference type="ARBA" id="ARBA00022806"/>
    </source>
</evidence>
<dbReference type="NCBIfam" id="TIGR01450">
    <property type="entry name" value="recC"/>
    <property type="match status" value="1"/>
</dbReference>
<dbReference type="GO" id="GO:0008854">
    <property type="term" value="F:exodeoxyribonuclease V activity"/>
    <property type="evidence" value="ECO:0007669"/>
    <property type="project" value="UniProtKB-EC"/>
</dbReference>
<dbReference type="EMBL" id="CP106881">
    <property type="protein sequence ID" value="UYG52963.1"/>
    <property type="molecule type" value="Genomic_DNA"/>
</dbReference>
<keyword evidence="2 10" id="KW-0547">Nucleotide-binding</keyword>
<dbReference type="Gene3D" id="1.10.10.990">
    <property type="match status" value="1"/>
</dbReference>
<dbReference type="InterPro" id="IPR013986">
    <property type="entry name" value="DExx_box_DNA_helicase_dom_sf"/>
</dbReference>
<keyword evidence="6 10" id="KW-0269">Exonuclease</keyword>
<dbReference type="PANTHER" id="PTHR30591:SF1">
    <property type="entry name" value="RECBCD ENZYME SUBUNIT RECC"/>
    <property type="match status" value="1"/>
</dbReference>
<name>A0ABY6GD10_9BURK</name>
<comment type="similarity">
    <text evidence="10">Belongs to the RecC family.</text>
</comment>
<comment type="miscellaneous">
    <text evidence="10">In the RecBCD complex, RecB has a slow 3'-5' helicase, an exonuclease activity and loads RecA onto ssDNA, RecD has a fast 5'-3' helicase activity, while RecC stimulates the ATPase and processivity of the RecB helicase and contributes to recognition of the Chi site.</text>
</comment>
<dbReference type="Gene3D" id="3.40.50.300">
    <property type="entry name" value="P-loop containing nucleotide triphosphate hydrolases"/>
    <property type="match status" value="2"/>
</dbReference>
<keyword evidence="4 10" id="KW-0378">Hydrolase</keyword>
<dbReference type="InterPro" id="IPR011335">
    <property type="entry name" value="Restrct_endonuc-II-like"/>
</dbReference>
<keyword evidence="8 10" id="KW-0238">DNA-binding</keyword>
<dbReference type="InterPro" id="IPR006697">
    <property type="entry name" value="RecC"/>
</dbReference>
<evidence type="ECO:0000256" key="6">
    <source>
        <dbReference type="ARBA" id="ARBA00022839"/>
    </source>
</evidence>
<keyword evidence="1 10" id="KW-0540">Nuclease</keyword>
<keyword evidence="3 10" id="KW-0227">DNA damage</keyword>
<proteinExistence type="inferred from homology"/>
<reference evidence="12" key="1">
    <citation type="submission" date="2022-09" db="EMBL/GenBank/DDBJ databases">
        <title>The complete genome of Acidovorax sp. 5MLIR.</title>
        <authorList>
            <person name="Liu L."/>
            <person name="Yue J."/>
            <person name="Yang F."/>
            <person name="Yuan J."/>
            <person name="Li L."/>
        </authorList>
    </citation>
    <scope>NUCLEOTIDE SEQUENCE</scope>
    <source>
        <strain evidence="12">5MLIR</strain>
    </source>
</reference>
<feature type="domain" description="RecC C-terminal" evidence="11">
    <location>
        <begin position="865"/>
        <end position="1117"/>
    </location>
</feature>
<dbReference type="Proteomes" id="UP001162800">
    <property type="component" value="Chromosome"/>
</dbReference>
<dbReference type="PIRSF" id="PIRSF000980">
    <property type="entry name" value="RecC"/>
    <property type="match status" value="1"/>
</dbReference>
<dbReference type="Pfam" id="PF04257">
    <property type="entry name" value="Exonuc_V_gamma"/>
    <property type="match status" value="1"/>
</dbReference>
<dbReference type="RefSeq" id="WP_231043139.1">
    <property type="nucleotide sequence ID" value="NZ_CP106881.1"/>
</dbReference>